<evidence type="ECO:0000256" key="1">
    <source>
        <dbReference type="SAM" id="SignalP"/>
    </source>
</evidence>
<gene>
    <name evidence="2" type="ORF">F4553_000370</name>
</gene>
<name>A0A841BJB7_9ACTN</name>
<dbReference type="AlphaFoldDB" id="A0A841BJB7"/>
<evidence type="ECO:0008006" key="4">
    <source>
        <dbReference type="Google" id="ProtNLM"/>
    </source>
</evidence>
<keyword evidence="3" id="KW-1185">Reference proteome</keyword>
<dbReference type="Proteomes" id="UP000587527">
    <property type="component" value="Unassembled WGS sequence"/>
</dbReference>
<accession>A0A841BJB7</accession>
<feature type="signal peptide" evidence="1">
    <location>
        <begin position="1"/>
        <end position="21"/>
    </location>
</feature>
<proteinExistence type="predicted"/>
<dbReference type="PROSITE" id="PS51257">
    <property type="entry name" value="PROKAR_LIPOPROTEIN"/>
    <property type="match status" value="1"/>
</dbReference>
<reference evidence="2 3" key="1">
    <citation type="submission" date="2020-08" db="EMBL/GenBank/DDBJ databases">
        <title>Sequencing the genomes of 1000 actinobacteria strains.</title>
        <authorList>
            <person name="Klenk H.-P."/>
        </authorList>
    </citation>
    <scope>NUCLEOTIDE SEQUENCE [LARGE SCALE GENOMIC DNA]</scope>
    <source>
        <strain evidence="2 3">DSM 45362</strain>
    </source>
</reference>
<comment type="caution">
    <text evidence="2">The sequence shown here is derived from an EMBL/GenBank/DDBJ whole genome shotgun (WGS) entry which is preliminary data.</text>
</comment>
<organism evidence="2 3">
    <name type="scientific">Allocatelliglobosispora scoriae</name>
    <dbReference type="NCBI Taxonomy" id="643052"/>
    <lineage>
        <taxon>Bacteria</taxon>
        <taxon>Bacillati</taxon>
        <taxon>Actinomycetota</taxon>
        <taxon>Actinomycetes</taxon>
        <taxon>Micromonosporales</taxon>
        <taxon>Micromonosporaceae</taxon>
        <taxon>Allocatelliglobosispora</taxon>
    </lineage>
</organism>
<evidence type="ECO:0000313" key="3">
    <source>
        <dbReference type="Proteomes" id="UP000587527"/>
    </source>
</evidence>
<dbReference type="RefSeq" id="WP_184831224.1">
    <property type="nucleotide sequence ID" value="NZ_JACHMN010000001.1"/>
</dbReference>
<dbReference type="EMBL" id="JACHMN010000001">
    <property type="protein sequence ID" value="MBB5866991.1"/>
    <property type="molecule type" value="Genomic_DNA"/>
</dbReference>
<evidence type="ECO:0000313" key="2">
    <source>
        <dbReference type="EMBL" id="MBB5866991.1"/>
    </source>
</evidence>
<protein>
    <recommendedName>
        <fullName evidence="4">Lipoprotein</fullName>
    </recommendedName>
</protein>
<feature type="chain" id="PRO_5032879788" description="Lipoprotein" evidence="1">
    <location>
        <begin position="22"/>
        <end position="179"/>
    </location>
</feature>
<sequence length="179" mass="18011">MIRGFQVAAVSALLVVSAVTAAGCGQDGAPAPAAAAPSPSASTVPPVLGPAGLGTLMLGMTKDQADATGVAGNFGSFPYGACTLKSWIRKPQGGSVLISENLGVAVIGVPAGIRTVEGIGLGSTRADVVKAYPGLHKDGQYEVTPVPGNPKAEYKIIMMSDDKVVELSLMLANQDCYPA</sequence>
<keyword evidence="1" id="KW-0732">Signal</keyword>